<dbReference type="GO" id="GO:0004197">
    <property type="term" value="F:cysteine-type endopeptidase activity"/>
    <property type="evidence" value="ECO:0007669"/>
    <property type="project" value="InterPro"/>
</dbReference>
<feature type="active site" evidence="8">
    <location>
        <position position="183"/>
    </location>
</feature>
<keyword evidence="9" id="KW-1133">Transmembrane helix</keyword>
<dbReference type="GO" id="GO:0006624">
    <property type="term" value="P:vacuolar protein processing"/>
    <property type="evidence" value="ECO:0007669"/>
    <property type="project" value="TreeGrafter"/>
</dbReference>
<dbReference type="Gene3D" id="1.10.132.130">
    <property type="match status" value="1"/>
</dbReference>
<dbReference type="InterPro" id="IPR046427">
    <property type="entry name" value="Legumain_prodom_sf"/>
</dbReference>
<evidence type="ECO:0000256" key="6">
    <source>
        <dbReference type="ARBA" id="ARBA00023157"/>
    </source>
</evidence>
<keyword evidence="3" id="KW-0732">Signal</keyword>
<dbReference type="PIRSF" id="PIRSF500139">
    <property type="entry name" value="AE"/>
    <property type="match status" value="1"/>
</dbReference>
<dbReference type="GO" id="GO:0051603">
    <property type="term" value="P:proteolysis involved in protein catabolic process"/>
    <property type="evidence" value="ECO:0007669"/>
    <property type="project" value="InterPro"/>
</dbReference>
<accession>A0A068UQL5</accession>
<keyword evidence="9" id="KW-0812">Transmembrane</keyword>
<dbReference type="PANTHER" id="PTHR12000">
    <property type="entry name" value="HEMOGLOBINASE FAMILY MEMBER"/>
    <property type="match status" value="1"/>
</dbReference>
<evidence type="ECO:0000256" key="3">
    <source>
        <dbReference type="ARBA" id="ARBA00022729"/>
    </source>
</evidence>
<dbReference type="Pfam" id="PF01650">
    <property type="entry name" value="Peptidase_C13"/>
    <property type="match status" value="1"/>
</dbReference>
<dbReference type="Gramene" id="CDP09908">
    <property type="protein sequence ID" value="CDP09908"/>
    <property type="gene ID" value="GSCOC_T00030397001"/>
</dbReference>
<dbReference type="Proteomes" id="UP000295252">
    <property type="component" value="Chromosome X"/>
</dbReference>
<name>A0A068UQL5_COFCA</name>
<dbReference type="OrthoDB" id="192611at2759"/>
<evidence type="ECO:0000256" key="9">
    <source>
        <dbReference type="SAM" id="Phobius"/>
    </source>
</evidence>
<evidence type="ECO:0000256" key="5">
    <source>
        <dbReference type="ARBA" id="ARBA00022807"/>
    </source>
</evidence>
<dbReference type="InParanoid" id="A0A068UQL5"/>
<protein>
    <recommendedName>
        <fullName evidence="10">Legumain prodomain domain-containing protein</fullName>
    </recommendedName>
</protein>
<evidence type="ECO:0000256" key="1">
    <source>
        <dbReference type="ARBA" id="ARBA00009941"/>
    </source>
</evidence>
<evidence type="ECO:0000256" key="8">
    <source>
        <dbReference type="PIRSR" id="PIRSR019663-1"/>
    </source>
</evidence>
<keyword evidence="6" id="KW-1015">Disulfide bond</keyword>
<dbReference type="CDD" id="cd21115">
    <property type="entry name" value="legumain_C"/>
    <property type="match status" value="1"/>
</dbReference>
<dbReference type="InterPro" id="IPR043577">
    <property type="entry name" value="AE"/>
</dbReference>
<comment type="similarity">
    <text evidence="1">Belongs to the peptidase C13 family.</text>
</comment>
<proteinExistence type="inferred from homology"/>
<evidence type="ECO:0000259" key="10">
    <source>
        <dbReference type="Pfam" id="PF20985"/>
    </source>
</evidence>
<dbReference type="PANTHER" id="PTHR12000:SF42">
    <property type="entry name" value="LEGUMAIN"/>
    <property type="match status" value="1"/>
</dbReference>
<dbReference type="GO" id="GO:0005773">
    <property type="term" value="C:vacuole"/>
    <property type="evidence" value="ECO:0007669"/>
    <property type="project" value="GOC"/>
</dbReference>
<evidence type="ECO:0000256" key="4">
    <source>
        <dbReference type="ARBA" id="ARBA00022801"/>
    </source>
</evidence>
<dbReference type="PIRSF" id="PIRSF019663">
    <property type="entry name" value="Legumain"/>
    <property type="match status" value="1"/>
</dbReference>
<keyword evidence="5" id="KW-0788">Thiol protease</keyword>
<reference evidence="12" key="1">
    <citation type="journal article" date="2014" name="Science">
        <title>The coffee genome provides insight into the convergent evolution of caffeine biosynthesis.</title>
        <authorList>
            <person name="Denoeud F."/>
            <person name="Carretero-Paulet L."/>
            <person name="Dereeper A."/>
            <person name="Droc G."/>
            <person name="Guyot R."/>
            <person name="Pietrella M."/>
            <person name="Zheng C."/>
            <person name="Alberti A."/>
            <person name="Anthony F."/>
            <person name="Aprea G."/>
            <person name="Aury J.M."/>
            <person name="Bento P."/>
            <person name="Bernard M."/>
            <person name="Bocs S."/>
            <person name="Campa C."/>
            <person name="Cenci A."/>
            <person name="Combes M.C."/>
            <person name="Crouzillat D."/>
            <person name="Da Silva C."/>
            <person name="Daddiego L."/>
            <person name="De Bellis F."/>
            <person name="Dussert S."/>
            <person name="Garsmeur O."/>
            <person name="Gayraud T."/>
            <person name="Guignon V."/>
            <person name="Jahn K."/>
            <person name="Jamilloux V."/>
            <person name="Joet T."/>
            <person name="Labadie K."/>
            <person name="Lan T."/>
            <person name="Leclercq J."/>
            <person name="Lepelley M."/>
            <person name="Leroy T."/>
            <person name="Li L.T."/>
            <person name="Librado P."/>
            <person name="Lopez L."/>
            <person name="Munoz A."/>
            <person name="Noel B."/>
            <person name="Pallavicini A."/>
            <person name="Perrotta G."/>
            <person name="Poncet V."/>
            <person name="Pot D."/>
            <person name="Priyono X."/>
            <person name="Rigoreau M."/>
            <person name="Rouard M."/>
            <person name="Rozas J."/>
            <person name="Tranchant-Dubreuil C."/>
            <person name="VanBuren R."/>
            <person name="Zhang Q."/>
            <person name="Andrade A.C."/>
            <person name="Argout X."/>
            <person name="Bertrand B."/>
            <person name="de Kochko A."/>
            <person name="Graziosi G."/>
            <person name="Henry R.J."/>
            <person name="Jayarama X."/>
            <person name="Ming R."/>
            <person name="Nagai C."/>
            <person name="Rounsley S."/>
            <person name="Sankoff D."/>
            <person name="Giuliano G."/>
            <person name="Albert V.A."/>
            <person name="Wincker P."/>
            <person name="Lashermes P."/>
        </authorList>
    </citation>
    <scope>NUCLEOTIDE SEQUENCE [LARGE SCALE GENOMIC DNA]</scope>
    <source>
        <strain evidence="12">cv. DH200-94</strain>
    </source>
</reference>
<evidence type="ECO:0000313" key="12">
    <source>
        <dbReference type="Proteomes" id="UP000295252"/>
    </source>
</evidence>
<dbReference type="InterPro" id="IPR001096">
    <property type="entry name" value="Peptidase_C13"/>
</dbReference>
<dbReference type="MEROPS" id="C13.001"/>
<evidence type="ECO:0000256" key="7">
    <source>
        <dbReference type="ARBA" id="ARBA00023180"/>
    </source>
</evidence>
<dbReference type="PRINTS" id="PR00776">
    <property type="entry name" value="HEMOGLOBNASE"/>
</dbReference>
<evidence type="ECO:0000256" key="2">
    <source>
        <dbReference type="ARBA" id="ARBA00022670"/>
    </source>
</evidence>
<sequence length="499" mass="55702">MAVHRIAFGVMWLVLLQLITLPFVSMSIRSRATGGPFGHRVWDPLIRSPVDDPGKPEAEENEGIRWAILVAGSNGFANYRHQSDICHAYQILKRGGLKDENIVVFMYDDIANNKLNPRPGIIINRPDGDDVYAGVPKDYTGKAVSPENLFAVILGDKSAVKGGNGKVVNSSSNDRIFIYYSDHGGPGILGMPQNTYLYGKDFVEVLKKKHASGTYKEMVIYVEACESGSFFEGLMPENLNIYVTTASNAEESSYATYCPDMDPSPPEHFPCLGDLYSVAWMEDSESHNLKRETIVQQYKKVKERTSNHHTYDAGSHVMEYGNKSIHAEKLYLYQGFDPATENYPANQIDIHPRMDVVNQRSADLVFMWDRYKKMEDGSAEKGELLKQITDTMLHRNHLDGSMDIIGAFLFGPERGSAVLNHVRHGGLPIVDDWDCLKSSVRIFETHCGSLTQYGMKHMRAFANICNRGVSRAALEEACEAACTGHDLGQWDPAKRGFSA</sequence>
<dbReference type="InterPro" id="IPR048501">
    <property type="entry name" value="Legum_prodom"/>
</dbReference>
<feature type="active site" description="Nucleophile" evidence="8">
    <location>
        <position position="225"/>
    </location>
</feature>
<dbReference type="Pfam" id="PF20985">
    <property type="entry name" value="Legum_prodom"/>
    <property type="match status" value="1"/>
</dbReference>
<dbReference type="STRING" id="49390.A0A068UQL5"/>
<dbReference type="EMBL" id="HG739125">
    <property type="protein sequence ID" value="CDP09908.1"/>
    <property type="molecule type" value="Genomic_DNA"/>
</dbReference>
<keyword evidence="7" id="KW-0325">Glycoprotein</keyword>
<dbReference type="PhylomeDB" id="A0A068UQL5"/>
<dbReference type="FunFam" id="1.10.132.130:FF:000001">
    <property type="entry name" value="Vacuolar-processing enzyme beta-isozyme"/>
    <property type="match status" value="1"/>
</dbReference>
<dbReference type="FunCoup" id="A0A068UQL5">
    <property type="interactions" value="292"/>
</dbReference>
<evidence type="ECO:0000313" key="11">
    <source>
        <dbReference type="EMBL" id="CDP09908.1"/>
    </source>
</evidence>
<feature type="domain" description="Legumain prodomain" evidence="10">
    <location>
        <begin position="386"/>
        <end position="482"/>
    </location>
</feature>
<organism evidence="11 12">
    <name type="scientific">Coffea canephora</name>
    <name type="common">Robusta coffee</name>
    <dbReference type="NCBI Taxonomy" id="49390"/>
    <lineage>
        <taxon>Eukaryota</taxon>
        <taxon>Viridiplantae</taxon>
        <taxon>Streptophyta</taxon>
        <taxon>Embryophyta</taxon>
        <taxon>Tracheophyta</taxon>
        <taxon>Spermatophyta</taxon>
        <taxon>Magnoliopsida</taxon>
        <taxon>eudicotyledons</taxon>
        <taxon>Gunneridae</taxon>
        <taxon>Pentapetalae</taxon>
        <taxon>asterids</taxon>
        <taxon>lamiids</taxon>
        <taxon>Gentianales</taxon>
        <taxon>Rubiaceae</taxon>
        <taxon>Ixoroideae</taxon>
        <taxon>Gardenieae complex</taxon>
        <taxon>Bertiereae - Coffeeae clade</taxon>
        <taxon>Coffeeae</taxon>
        <taxon>Coffea</taxon>
    </lineage>
</organism>
<dbReference type="FunFam" id="3.40.50.1460:FF:000005">
    <property type="entry name" value="Vacuolar-processing enzyme beta-isozyme"/>
    <property type="match status" value="1"/>
</dbReference>
<gene>
    <name evidence="11" type="ORF">GSCOC_T00030397001</name>
</gene>
<feature type="transmembrane region" description="Helical" evidence="9">
    <location>
        <begin position="6"/>
        <end position="24"/>
    </location>
</feature>
<dbReference type="Gene3D" id="3.40.50.1460">
    <property type="match status" value="1"/>
</dbReference>
<keyword evidence="9" id="KW-0472">Membrane</keyword>
<keyword evidence="4" id="KW-0378">Hydrolase</keyword>
<dbReference type="AlphaFoldDB" id="A0A068UQL5"/>
<keyword evidence="2" id="KW-0645">Protease</keyword>
<keyword evidence="12" id="KW-1185">Reference proteome</keyword>
<dbReference type="OMA" id="DYTGAHV"/>